<evidence type="ECO:0000256" key="12">
    <source>
        <dbReference type="ARBA" id="ARBA00048425"/>
    </source>
</evidence>
<dbReference type="NCBIfam" id="TIGR02068">
    <property type="entry name" value="cya_phycin_syn"/>
    <property type="match status" value="1"/>
</dbReference>
<dbReference type="PANTHER" id="PTHR23135">
    <property type="entry name" value="MUR LIGASE FAMILY MEMBER"/>
    <property type="match status" value="1"/>
</dbReference>
<dbReference type="Pfam" id="PF08443">
    <property type="entry name" value="RimK"/>
    <property type="match status" value="1"/>
</dbReference>
<dbReference type="PANTHER" id="PTHR23135:SF18">
    <property type="entry name" value="CYANOPHYCIN SYNTHETASE"/>
    <property type="match status" value="1"/>
</dbReference>
<dbReference type="InterPro" id="IPR036565">
    <property type="entry name" value="Mur-like_cat_sf"/>
</dbReference>
<feature type="domain" description="ATP-grasp" evidence="14">
    <location>
        <begin position="222"/>
        <end position="475"/>
    </location>
</feature>
<dbReference type="Pfam" id="PF18921">
    <property type="entry name" value="Cyanophycin_syn"/>
    <property type="match status" value="1"/>
</dbReference>
<name>A0A7Y3W3S7_9PROT</name>
<comment type="subunit">
    <text evidence="3">Homodimer.</text>
</comment>
<comment type="catalytic activity">
    <reaction evidence="11">
        <text>[L-4-(L-arginin-2-N-yl)aspartate](n)-L-aspartate + L-arginine + ATP = [L-4-(L-arginin-2-N-yl)aspartate](n+1) + ADP + phosphate + H(+)</text>
        <dbReference type="Rhea" id="RHEA:23888"/>
        <dbReference type="Rhea" id="RHEA-COMP:13732"/>
        <dbReference type="Rhea" id="RHEA-COMP:13733"/>
        <dbReference type="ChEBI" id="CHEBI:15378"/>
        <dbReference type="ChEBI" id="CHEBI:30616"/>
        <dbReference type="ChEBI" id="CHEBI:32682"/>
        <dbReference type="ChEBI" id="CHEBI:43474"/>
        <dbReference type="ChEBI" id="CHEBI:137986"/>
        <dbReference type="ChEBI" id="CHEBI:137990"/>
        <dbReference type="ChEBI" id="CHEBI:456216"/>
        <dbReference type="EC" id="6.3.2.30"/>
    </reaction>
</comment>
<dbReference type="Pfam" id="PF02875">
    <property type="entry name" value="Mur_ligase_C"/>
    <property type="match status" value="1"/>
</dbReference>
<dbReference type="RefSeq" id="WP_173195678.1">
    <property type="nucleotide sequence ID" value="NZ_JABFCX010000001.1"/>
</dbReference>
<dbReference type="Gene3D" id="3.40.1190.10">
    <property type="entry name" value="Mur-like, catalytic domain"/>
    <property type="match status" value="1"/>
</dbReference>
<evidence type="ECO:0000256" key="3">
    <source>
        <dbReference type="ARBA" id="ARBA00011738"/>
    </source>
</evidence>
<evidence type="ECO:0000256" key="7">
    <source>
        <dbReference type="ARBA" id="ARBA00022598"/>
    </source>
</evidence>
<evidence type="ECO:0000256" key="11">
    <source>
        <dbReference type="ARBA" id="ARBA00048094"/>
    </source>
</evidence>
<keyword evidence="16" id="KW-1185">Reference proteome</keyword>
<dbReference type="SUPFAM" id="SSF53244">
    <property type="entry name" value="MurD-like peptide ligases, peptide-binding domain"/>
    <property type="match status" value="1"/>
</dbReference>
<dbReference type="InterPro" id="IPR036615">
    <property type="entry name" value="Mur_ligase_C_dom_sf"/>
</dbReference>
<dbReference type="Gene3D" id="3.30.1490.20">
    <property type="entry name" value="ATP-grasp fold, A domain"/>
    <property type="match status" value="1"/>
</dbReference>
<dbReference type="GO" id="GO:0071161">
    <property type="term" value="F:cyanophycin synthetase activity (L-arginine-adding)"/>
    <property type="evidence" value="ECO:0007669"/>
    <property type="project" value="UniProtKB-EC"/>
</dbReference>
<dbReference type="Proteomes" id="UP000536835">
    <property type="component" value="Unassembled WGS sequence"/>
</dbReference>
<evidence type="ECO:0000256" key="10">
    <source>
        <dbReference type="ARBA" id="ARBA00031353"/>
    </source>
</evidence>
<comment type="function">
    <text evidence="1">Catalyzes the ATP-dependent polymerization of arginine and aspartate to multi-L-arginyl-poly-L-aspartic acid (cyanophycin; a water-insoluble reserve polymer).</text>
</comment>
<dbReference type="GO" id="GO:0071160">
    <property type="term" value="F:cyanophycin synthetase activity (L-aspartate-adding)"/>
    <property type="evidence" value="ECO:0007669"/>
    <property type="project" value="UniProtKB-EC"/>
</dbReference>
<proteinExistence type="inferred from homology"/>
<dbReference type="Pfam" id="PF08245">
    <property type="entry name" value="Mur_ligase_M"/>
    <property type="match status" value="1"/>
</dbReference>
<dbReference type="PROSITE" id="PS50975">
    <property type="entry name" value="ATP_GRASP"/>
    <property type="match status" value="1"/>
</dbReference>
<dbReference type="InterPro" id="IPR004101">
    <property type="entry name" value="Mur_ligase_C"/>
</dbReference>
<gene>
    <name evidence="15" type="primary">cphA</name>
    <name evidence="15" type="ORF">HK107_00335</name>
</gene>
<evidence type="ECO:0000256" key="2">
    <source>
        <dbReference type="ARBA" id="ARBA00009060"/>
    </source>
</evidence>
<dbReference type="Gene3D" id="3.90.190.20">
    <property type="entry name" value="Mur ligase, C-terminal domain"/>
    <property type="match status" value="1"/>
</dbReference>
<keyword evidence="9 13" id="KW-0067">ATP-binding</keyword>
<sequence>MKVIRTRVYVGPNVYETEPVVRMAMDFSARRDLKLSSYPKSAAEELLDLLPELNNRTSADGRNVGELLLSGDCHLGDVMAWTALGLQRQAGAKAEIARYLPGEKDDEGDVLFGYLSRSTGVEAGELARQIILELIDPIPGKPFPIKDEIADYKDFASRRVLGPSGQALVEAADARGIPWLRLNDQSLIQLGHGKYQKRIEAALTSETSCISVDIAKDKEVSIQLLRDLGLPVPEQEYARSAKAAVDLAHDIGFPVVVKPVDGNHGRGVGINLRTDDEVREAFDIAAGQGSGVIVESMIEGEDHRILVIDGKLVAAAKRMPAHVVGDGRSTISELITEVNKDPRRGAGHENMLTRLELGKREIEVMGEAGHSPDSVPGEGEIVFLRKTANLSTGGTAIDVTDTIHPDNQRMAERAIKAVGLDIGGVDFLTTDITRSYRETGGAICEINAGPGIRMHIAPSEGEPRDVGGAVMDMLFPGDAPSAIPIAALTGTNGKTTTARMLSHVLKMAGSVVGQTSTDAVMIDGNVSMKGDMTGPVSARMVLRDPDVDMAVMETARGGIVRAGLGYRYCDVGAVLNVSSDHLGLGGVDTLDDLARVKRLVVEVARDTAVLNADNIYTLQMAAHTPAKNICYVTMNPNNKIVREHIKLGKRAFVLEEGANGQQIMLYDREVATPLIWTHLIPATLEGKARHNVENAMFAAAMAYALGLSLDQIRSGLRTFNNSFYQSPGRMNVFDEHGFRVILDYGHNEAAISSMVDLVSQLDTRGKRIVCATCPGDRRDEDIRAIGEAIAGKFDTYLLHTDDDLRGREKGAIQEIMAEELRKHGVSPDAIHIMDSEEQSVSEGLQRAERDDLVLMFCGGITRAWKQITKFESPHRHTEEGDTVAQKNLAAEIDVPDGYTIVSDERGVRLAPLS</sequence>
<comment type="similarity">
    <text evidence="2">In the C-terminal section; belongs to the MurCDEF family.</text>
</comment>
<dbReference type="GO" id="GO:0005524">
    <property type="term" value="F:ATP binding"/>
    <property type="evidence" value="ECO:0007669"/>
    <property type="project" value="UniProtKB-UniRule"/>
</dbReference>
<evidence type="ECO:0000313" key="15">
    <source>
        <dbReference type="EMBL" id="NNU14768.1"/>
    </source>
</evidence>
<dbReference type="EMBL" id="JABFCX010000001">
    <property type="protein sequence ID" value="NNU14768.1"/>
    <property type="molecule type" value="Genomic_DNA"/>
</dbReference>
<dbReference type="InterPro" id="IPR013651">
    <property type="entry name" value="ATP-grasp_RimK-type"/>
</dbReference>
<dbReference type="InterPro" id="IPR044019">
    <property type="entry name" value="Cyanophycin_syn_N"/>
</dbReference>
<evidence type="ECO:0000259" key="14">
    <source>
        <dbReference type="PROSITE" id="PS50975"/>
    </source>
</evidence>
<keyword evidence="7 15" id="KW-0436">Ligase</keyword>
<dbReference type="EC" id="6.3.2.29" evidence="5"/>
<protein>
    <recommendedName>
        <fullName evidence="6">Cyanophycin synthetase</fullName>
        <ecNumber evidence="5">6.3.2.29</ecNumber>
        <ecNumber evidence="4">6.3.2.30</ecNumber>
    </recommendedName>
    <alternativeName>
        <fullName evidence="10">Cyanophycin synthase</fullName>
    </alternativeName>
</protein>
<evidence type="ECO:0000256" key="5">
    <source>
        <dbReference type="ARBA" id="ARBA00013005"/>
    </source>
</evidence>
<dbReference type="InterPro" id="IPR013221">
    <property type="entry name" value="Mur_ligase_cen"/>
</dbReference>
<comment type="caution">
    <text evidence="15">The sequence shown here is derived from an EMBL/GenBank/DDBJ whole genome shotgun (WGS) entry which is preliminary data.</text>
</comment>
<accession>A0A7Y3W3S7</accession>
<dbReference type="EC" id="6.3.2.30" evidence="4"/>
<evidence type="ECO:0000256" key="1">
    <source>
        <dbReference type="ARBA" id="ARBA00003184"/>
    </source>
</evidence>
<evidence type="ECO:0000256" key="4">
    <source>
        <dbReference type="ARBA" id="ARBA00012968"/>
    </source>
</evidence>
<dbReference type="AlphaFoldDB" id="A0A7Y3W3S7"/>
<evidence type="ECO:0000256" key="9">
    <source>
        <dbReference type="ARBA" id="ARBA00022840"/>
    </source>
</evidence>
<evidence type="ECO:0000256" key="6">
    <source>
        <dbReference type="ARBA" id="ARBA00022036"/>
    </source>
</evidence>
<evidence type="ECO:0000256" key="8">
    <source>
        <dbReference type="ARBA" id="ARBA00022741"/>
    </source>
</evidence>
<evidence type="ECO:0000256" key="13">
    <source>
        <dbReference type="PROSITE-ProRule" id="PRU00409"/>
    </source>
</evidence>
<dbReference type="GO" id="GO:0046872">
    <property type="term" value="F:metal ion binding"/>
    <property type="evidence" value="ECO:0007669"/>
    <property type="project" value="InterPro"/>
</dbReference>
<dbReference type="SUPFAM" id="SSF53623">
    <property type="entry name" value="MurD-like peptide ligases, catalytic domain"/>
    <property type="match status" value="1"/>
</dbReference>
<organism evidence="15 16">
    <name type="scientific">Parvularcula mediterranea</name>
    <dbReference type="NCBI Taxonomy" id="2732508"/>
    <lineage>
        <taxon>Bacteria</taxon>
        <taxon>Pseudomonadati</taxon>
        <taxon>Pseudomonadota</taxon>
        <taxon>Alphaproteobacteria</taxon>
        <taxon>Parvularculales</taxon>
        <taxon>Parvularculaceae</taxon>
        <taxon>Parvularcula</taxon>
    </lineage>
</organism>
<keyword evidence="8 13" id="KW-0547">Nucleotide-binding</keyword>
<dbReference type="Gene3D" id="3.30.470.20">
    <property type="entry name" value="ATP-grasp fold, B domain"/>
    <property type="match status" value="1"/>
</dbReference>
<dbReference type="InterPro" id="IPR011761">
    <property type="entry name" value="ATP-grasp"/>
</dbReference>
<dbReference type="SUPFAM" id="SSF56059">
    <property type="entry name" value="Glutathione synthetase ATP-binding domain-like"/>
    <property type="match status" value="1"/>
</dbReference>
<evidence type="ECO:0000313" key="16">
    <source>
        <dbReference type="Proteomes" id="UP000536835"/>
    </source>
</evidence>
<dbReference type="InterPro" id="IPR013815">
    <property type="entry name" value="ATP_grasp_subdomain_1"/>
</dbReference>
<reference evidence="15 16" key="1">
    <citation type="submission" date="2020-05" db="EMBL/GenBank/DDBJ databases">
        <title>Parvularcula mediterraneae sp. nov., isolated from polypropylene straw from shallow seawater of the seashore of Laganas in Zakynthos island, Greece.</title>
        <authorList>
            <person name="Szabo I."/>
            <person name="Al-Omari J."/>
            <person name="Rado J."/>
            <person name="Szerdahelyi G.S."/>
        </authorList>
    </citation>
    <scope>NUCLEOTIDE SEQUENCE [LARGE SCALE GENOMIC DNA]</scope>
    <source>
        <strain evidence="15 16">ZS-1/3</strain>
    </source>
</reference>
<comment type="catalytic activity">
    <reaction evidence="12">
        <text>[L-4-(L-arginin-2-N-yl)aspartate](n) + L-aspartate + ATP = [L-4-(L-arginin-2-N-yl)aspartate](n)-L-aspartate + ADP + phosphate + H(+)</text>
        <dbReference type="Rhea" id="RHEA:13277"/>
        <dbReference type="Rhea" id="RHEA-COMP:13728"/>
        <dbReference type="Rhea" id="RHEA-COMP:13733"/>
        <dbReference type="ChEBI" id="CHEBI:15378"/>
        <dbReference type="ChEBI" id="CHEBI:29991"/>
        <dbReference type="ChEBI" id="CHEBI:30616"/>
        <dbReference type="ChEBI" id="CHEBI:43474"/>
        <dbReference type="ChEBI" id="CHEBI:137986"/>
        <dbReference type="ChEBI" id="CHEBI:137990"/>
        <dbReference type="ChEBI" id="CHEBI:456216"/>
        <dbReference type="EC" id="6.3.2.29"/>
    </reaction>
</comment>
<dbReference type="NCBIfam" id="NF010623">
    <property type="entry name" value="PRK14016.1"/>
    <property type="match status" value="1"/>
</dbReference>
<dbReference type="InterPro" id="IPR011810">
    <property type="entry name" value="Cya_phycin_syn"/>
</dbReference>